<dbReference type="AlphaFoldDB" id="A0AAD5IE65"/>
<keyword evidence="4" id="KW-1185">Reference proteome</keyword>
<feature type="domain" description="Retrovirus-related Pol polyprotein from transposon TNT 1-94-like beta-barrel" evidence="2">
    <location>
        <begin position="1"/>
        <end position="42"/>
    </location>
</feature>
<evidence type="ECO:0000256" key="1">
    <source>
        <dbReference type="SAM" id="MobiDB-lite"/>
    </source>
</evidence>
<protein>
    <recommendedName>
        <fullName evidence="2">Retrovirus-related Pol polyprotein from transposon TNT 1-94-like beta-barrel domain-containing protein</fullName>
    </recommendedName>
</protein>
<organism evidence="3 4">
    <name type="scientific">Acer negundo</name>
    <name type="common">Box elder</name>
    <dbReference type="NCBI Taxonomy" id="4023"/>
    <lineage>
        <taxon>Eukaryota</taxon>
        <taxon>Viridiplantae</taxon>
        <taxon>Streptophyta</taxon>
        <taxon>Embryophyta</taxon>
        <taxon>Tracheophyta</taxon>
        <taxon>Spermatophyta</taxon>
        <taxon>Magnoliopsida</taxon>
        <taxon>eudicotyledons</taxon>
        <taxon>Gunneridae</taxon>
        <taxon>Pentapetalae</taxon>
        <taxon>rosids</taxon>
        <taxon>malvids</taxon>
        <taxon>Sapindales</taxon>
        <taxon>Sapindaceae</taxon>
        <taxon>Hippocastanoideae</taxon>
        <taxon>Acereae</taxon>
        <taxon>Acer</taxon>
    </lineage>
</organism>
<name>A0AAD5IE65_ACENE</name>
<evidence type="ECO:0000313" key="4">
    <source>
        <dbReference type="Proteomes" id="UP001064489"/>
    </source>
</evidence>
<proteinExistence type="predicted"/>
<accession>A0AAD5IE65</accession>
<dbReference type="EMBL" id="JAJSOW010000106">
    <property type="protein sequence ID" value="KAI9160666.1"/>
    <property type="molecule type" value="Genomic_DNA"/>
</dbReference>
<gene>
    <name evidence="3" type="ORF">LWI28_010472</name>
</gene>
<dbReference type="Pfam" id="PF22936">
    <property type="entry name" value="Pol_BBD"/>
    <property type="match status" value="1"/>
</dbReference>
<reference evidence="3" key="2">
    <citation type="submission" date="2023-02" db="EMBL/GenBank/DDBJ databases">
        <authorList>
            <person name="Swenson N.G."/>
            <person name="Wegrzyn J.L."/>
            <person name="Mcevoy S.L."/>
        </authorList>
    </citation>
    <scope>NUCLEOTIDE SEQUENCE</scope>
    <source>
        <strain evidence="3">91603</strain>
        <tissue evidence="3">Leaf</tissue>
    </source>
</reference>
<dbReference type="InterPro" id="IPR054722">
    <property type="entry name" value="PolX-like_BBD"/>
</dbReference>
<dbReference type="Proteomes" id="UP001064489">
    <property type="component" value="Chromosome 2"/>
</dbReference>
<reference evidence="3" key="1">
    <citation type="journal article" date="2022" name="Plant J.">
        <title>Strategies of tolerance reflected in two North American maple genomes.</title>
        <authorList>
            <person name="McEvoy S.L."/>
            <person name="Sezen U.U."/>
            <person name="Trouern-Trend A."/>
            <person name="McMahon S.M."/>
            <person name="Schaberg P.G."/>
            <person name="Yang J."/>
            <person name="Wegrzyn J.L."/>
            <person name="Swenson N.G."/>
        </authorList>
    </citation>
    <scope>NUCLEOTIDE SEQUENCE</scope>
    <source>
        <strain evidence="3">91603</strain>
    </source>
</reference>
<sequence>MFSELDETFASEVKFGNNSKVSVMGKGKISISLNDGSKNTISEGCWDWSCDKGSSSDIDVDLDEIDGHPRDDPVSTSWLHRP</sequence>
<evidence type="ECO:0000313" key="3">
    <source>
        <dbReference type="EMBL" id="KAI9160666.1"/>
    </source>
</evidence>
<comment type="caution">
    <text evidence="3">The sequence shown here is derived from an EMBL/GenBank/DDBJ whole genome shotgun (WGS) entry which is preliminary data.</text>
</comment>
<evidence type="ECO:0000259" key="2">
    <source>
        <dbReference type="Pfam" id="PF22936"/>
    </source>
</evidence>
<feature type="region of interest" description="Disordered" evidence="1">
    <location>
        <begin position="63"/>
        <end position="82"/>
    </location>
</feature>